<sequence>METEKLSIQQLDASKKAIAQAKSLMDLMKTLKKKLHLSEGCGQRFLQKTNPDLALLQKAEQEIAAAYSGTPQESSKGTSKNRVGLLNNIIRRGQA</sequence>
<organism evidence="2 3">
    <name type="scientific">Endozoicomonas elysicola</name>
    <dbReference type="NCBI Taxonomy" id="305900"/>
    <lineage>
        <taxon>Bacteria</taxon>
        <taxon>Pseudomonadati</taxon>
        <taxon>Pseudomonadota</taxon>
        <taxon>Gammaproteobacteria</taxon>
        <taxon>Oceanospirillales</taxon>
        <taxon>Endozoicomonadaceae</taxon>
        <taxon>Endozoicomonas</taxon>
    </lineage>
</organism>
<evidence type="ECO:0000313" key="3">
    <source>
        <dbReference type="Proteomes" id="UP000027997"/>
    </source>
</evidence>
<keyword evidence="3" id="KW-1185">Reference proteome</keyword>
<reference evidence="2 3" key="1">
    <citation type="submission" date="2014-06" db="EMBL/GenBank/DDBJ databases">
        <title>Whole Genome Sequences of Three Symbiotic Endozoicomonas Bacteria.</title>
        <authorList>
            <person name="Neave M.J."/>
            <person name="Apprill A."/>
            <person name="Voolstra C.R."/>
        </authorList>
    </citation>
    <scope>NUCLEOTIDE SEQUENCE [LARGE SCALE GENOMIC DNA]</scope>
    <source>
        <strain evidence="2 3">DSM 22380</strain>
    </source>
</reference>
<protein>
    <submittedName>
        <fullName evidence="2">Uncharacterized protein</fullName>
    </submittedName>
</protein>
<dbReference type="STRING" id="305900.GV64_13300"/>
<dbReference type="EMBL" id="JOJP01000001">
    <property type="protein sequence ID" value="KEI71585.1"/>
    <property type="molecule type" value="Genomic_DNA"/>
</dbReference>
<evidence type="ECO:0000256" key="1">
    <source>
        <dbReference type="SAM" id="MobiDB-lite"/>
    </source>
</evidence>
<name>A0A081KBQ9_9GAMM</name>
<dbReference type="AlphaFoldDB" id="A0A081KBQ9"/>
<dbReference type="RefSeq" id="WP_020583267.1">
    <property type="nucleotide sequence ID" value="NZ_JOJP01000001.1"/>
</dbReference>
<feature type="compositionally biased region" description="Polar residues" evidence="1">
    <location>
        <begin position="69"/>
        <end position="81"/>
    </location>
</feature>
<dbReference type="Proteomes" id="UP000027997">
    <property type="component" value="Unassembled WGS sequence"/>
</dbReference>
<feature type="region of interest" description="Disordered" evidence="1">
    <location>
        <begin position="67"/>
        <end position="95"/>
    </location>
</feature>
<comment type="caution">
    <text evidence="2">The sequence shown here is derived from an EMBL/GenBank/DDBJ whole genome shotgun (WGS) entry which is preliminary data.</text>
</comment>
<proteinExistence type="predicted"/>
<evidence type="ECO:0000313" key="2">
    <source>
        <dbReference type="EMBL" id="KEI71585.1"/>
    </source>
</evidence>
<gene>
    <name evidence="2" type="ORF">GV64_13300</name>
</gene>
<accession>A0A081KBQ9</accession>